<dbReference type="OrthoDB" id="6626955at2759"/>
<dbReference type="PANTHER" id="PTHR23227:SF67">
    <property type="entry name" value="CRANIOFACIAL DEVELOPMENT PROTEIN 2-LIKE"/>
    <property type="match status" value="1"/>
</dbReference>
<organism evidence="1 2">
    <name type="scientific">Solanum commersonii</name>
    <name type="common">Commerson's wild potato</name>
    <name type="synonym">Commerson's nightshade</name>
    <dbReference type="NCBI Taxonomy" id="4109"/>
    <lineage>
        <taxon>Eukaryota</taxon>
        <taxon>Viridiplantae</taxon>
        <taxon>Streptophyta</taxon>
        <taxon>Embryophyta</taxon>
        <taxon>Tracheophyta</taxon>
        <taxon>Spermatophyta</taxon>
        <taxon>Magnoliopsida</taxon>
        <taxon>eudicotyledons</taxon>
        <taxon>Gunneridae</taxon>
        <taxon>Pentapetalae</taxon>
        <taxon>asterids</taxon>
        <taxon>lamiids</taxon>
        <taxon>Solanales</taxon>
        <taxon>Solanaceae</taxon>
        <taxon>Solanoideae</taxon>
        <taxon>Solaneae</taxon>
        <taxon>Solanum</taxon>
    </lineage>
</organism>
<dbReference type="AlphaFoldDB" id="A0A9J5ZIU2"/>
<dbReference type="Proteomes" id="UP000824120">
    <property type="component" value="Chromosome 4"/>
</dbReference>
<evidence type="ECO:0000313" key="2">
    <source>
        <dbReference type="Proteomes" id="UP000824120"/>
    </source>
</evidence>
<dbReference type="PANTHER" id="PTHR23227">
    <property type="entry name" value="BUCENTAUR RELATED"/>
    <property type="match status" value="1"/>
</dbReference>
<reference evidence="1 2" key="1">
    <citation type="submission" date="2020-09" db="EMBL/GenBank/DDBJ databases">
        <title>De no assembly of potato wild relative species, Solanum commersonii.</title>
        <authorList>
            <person name="Cho K."/>
        </authorList>
    </citation>
    <scope>NUCLEOTIDE SEQUENCE [LARGE SCALE GENOMIC DNA]</scope>
    <source>
        <strain evidence="1">LZ3.2</strain>
        <tissue evidence="1">Leaf</tissue>
    </source>
</reference>
<sequence>MSTVEAGIEGKGQNGVGVLVNEDLREQMVEVRRINDRMRMIKLVVGRFTLNNISAYAPQVGLDEEVKKHFWEDLDEVVKGQHPVVLTMCIEALVFGIEIELARAFQRRQLVTFCGVVVKTKIDYLLLRKGDRGLCKIERLAGDLENMHRRRKRILYDWPKIKSGNLTPTLSWEMGEKLIEIGSWSSSGDMNYMWDEIATCIRKATREVLGVSRGNYGGHRWDWWWNGEVQGKVEAKKAAYVKLVKCKDKKEKHTNKEIYKTA</sequence>
<protein>
    <submittedName>
        <fullName evidence="1">Uncharacterized protein</fullName>
    </submittedName>
</protein>
<name>A0A9J5ZIU2_SOLCO</name>
<dbReference type="InterPro" id="IPR027124">
    <property type="entry name" value="Swc5/CFDP1/2"/>
</dbReference>
<evidence type="ECO:0000313" key="1">
    <source>
        <dbReference type="EMBL" id="KAG5610846.1"/>
    </source>
</evidence>
<dbReference type="EMBL" id="JACXVP010000004">
    <property type="protein sequence ID" value="KAG5610846.1"/>
    <property type="molecule type" value="Genomic_DNA"/>
</dbReference>
<gene>
    <name evidence="1" type="ORF">H5410_022127</name>
</gene>
<comment type="caution">
    <text evidence="1">The sequence shown here is derived from an EMBL/GenBank/DDBJ whole genome shotgun (WGS) entry which is preliminary data.</text>
</comment>
<proteinExistence type="predicted"/>
<accession>A0A9J5ZIU2</accession>
<keyword evidence="2" id="KW-1185">Reference proteome</keyword>